<organism evidence="2 3">
    <name type="scientific">Lysobacter panacisoli</name>
    <dbReference type="NCBI Taxonomy" id="1255263"/>
    <lineage>
        <taxon>Bacteria</taxon>
        <taxon>Pseudomonadati</taxon>
        <taxon>Pseudomonadota</taxon>
        <taxon>Gammaproteobacteria</taxon>
        <taxon>Lysobacterales</taxon>
        <taxon>Lysobacteraceae</taxon>
        <taxon>Lysobacter</taxon>
    </lineage>
</organism>
<dbReference type="Pfam" id="PF26642">
    <property type="entry name" value="XAC0095_dom"/>
    <property type="match status" value="1"/>
</dbReference>
<proteinExistence type="predicted"/>
<dbReference type="Proteomes" id="UP001501083">
    <property type="component" value="Unassembled WGS sequence"/>
</dbReference>
<dbReference type="EMBL" id="BAABKY010000002">
    <property type="protein sequence ID" value="GAA5077981.1"/>
    <property type="molecule type" value="Genomic_DNA"/>
</dbReference>
<evidence type="ECO:0000259" key="1">
    <source>
        <dbReference type="Pfam" id="PF26642"/>
    </source>
</evidence>
<dbReference type="InterPro" id="IPR058099">
    <property type="entry name" value="T3SS_XAC0095_dom"/>
</dbReference>
<name>A0ABP9LJ22_9GAMM</name>
<feature type="domain" description="XAC0095-like" evidence="1">
    <location>
        <begin position="31"/>
        <end position="91"/>
    </location>
</feature>
<protein>
    <recommendedName>
        <fullName evidence="1">XAC0095-like domain-containing protein</fullName>
    </recommendedName>
</protein>
<sequence length="103" mass="11583">MRRIPRRKPAGLLETHTMQKDACRSDAALRGLLLPDFAHHRLVQARDQLLLLAQLAKPRGTEPEEFELRITPEALSELFDRMALSIDDVLGCVLEAPETSQPS</sequence>
<evidence type="ECO:0000313" key="3">
    <source>
        <dbReference type="Proteomes" id="UP001501083"/>
    </source>
</evidence>
<evidence type="ECO:0000313" key="2">
    <source>
        <dbReference type="EMBL" id="GAA5077981.1"/>
    </source>
</evidence>
<accession>A0ABP9LJ22</accession>
<reference evidence="3" key="1">
    <citation type="journal article" date="2019" name="Int. J. Syst. Evol. Microbiol.">
        <title>The Global Catalogue of Microorganisms (GCM) 10K type strain sequencing project: providing services to taxonomists for standard genome sequencing and annotation.</title>
        <authorList>
            <consortium name="The Broad Institute Genomics Platform"/>
            <consortium name="The Broad Institute Genome Sequencing Center for Infectious Disease"/>
            <person name="Wu L."/>
            <person name="Ma J."/>
        </authorList>
    </citation>
    <scope>NUCLEOTIDE SEQUENCE [LARGE SCALE GENOMIC DNA]</scope>
    <source>
        <strain evidence="3">JCM 19212</strain>
    </source>
</reference>
<gene>
    <name evidence="2" type="ORF">GCM10025759_24620</name>
</gene>
<dbReference type="NCBIfam" id="NF047335">
    <property type="entry name" value="T3SS_XAC0095"/>
    <property type="match status" value="1"/>
</dbReference>
<comment type="caution">
    <text evidence="2">The sequence shown here is derived from an EMBL/GenBank/DDBJ whole genome shotgun (WGS) entry which is preliminary data.</text>
</comment>
<keyword evidence="3" id="KW-1185">Reference proteome</keyword>